<comment type="function">
    <text evidence="12">Participates in chain elongation of fatty acids. Catalyzes the reduction of trans-2-enoyl-CoAs of varying chain lengths from 6:1 to 16:1, having maximum activity with 10:1 CoA. Has no 2,4-dienoyl-CoA reductase activity.</text>
</comment>
<keyword evidence="8" id="KW-0560">Oxidoreductase</keyword>
<dbReference type="EMBL" id="JAAMOW010000009">
    <property type="protein sequence ID" value="NGY06393.1"/>
    <property type="molecule type" value="Genomic_DNA"/>
</dbReference>
<comment type="caution">
    <text evidence="22">The sequence shown here is derived from an EMBL/GenBank/DDBJ whole genome shotgun (WGS) entry which is preliminary data.</text>
</comment>
<keyword evidence="6" id="KW-0276">Fatty acid metabolism</keyword>
<keyword evidence="23" id="KW-1185">Reference proteome</keyword>
<dbReference type="FunFam" id="3.40.50.720:FF:000084">
    <property type="entry name" value="Short-chain dehydrogenase reductase"/>
    <property type="match status" value="1"/>
</dbReference>
<dbReference type="SUPFAM" id="SSF51735">
    <property type="entry name" value="NAD(P)-binding Rossmann-fold domains"/>
    <property type="match status" value="1"/>
</dbReference>
<evidence type="ECO:0000256" key="1">
    <source>
        <dbReference type="ARBA" id="ARBA00004275"/>
    </source>
</evidence>
<dbReference type="InterPro" id="IPR036291">
    <property type="entry name" value="NAD(P)-bd_dom_sf"/>
</dbReference>
<keyword evidence="10" id="KW-0576">Peroxisome</keyword>
<evidence type="ECO:0000256" key="19">
    <source>
        <dbReference type="ARBA" id="ARBA00049251"/>
    </source>
</evidence>
<dbReference type="AlphaFoldDB" id="A0A6M2BW74"/>
<comment type="catalytic activity">
    <reaction evidence="19">
        <text>a (2E)-enoyl-CoA + NADPH + H(+) = a 2,3-saturated acyl-CoA + NADP(+)</text>
        <dbReference type="Rhea" id="RHEA:33763"/>
        <dbReference type="ChEBI" id="CHEBI:15378"/>
        <dbReference type="ChEBI" id="CHEBI:57783"/>
        <dbReference type="ChEBI" id="CHEBI:58349"/>
        <dbReference type="ChEBI" id="CHEBI:58856"/>
        <dbReference type="ChEBI" id="CHEBI:65111"/>
        <dbReference type="EC" id="1.3.1.38"/>
    </reaction>
    <physiologicalReaction direction="left-to-right" evidence="19">
        <dbReference type="Rhea" id="RHEA:33764"/>
    </physiologicalReaction>
</comment>
<keyword evidence="4" id="KW-0444">Lipid biosynthesis</keyword>
<dbReference type="EC" id="1.3.1.38" evidence="14"/>
<evidence type="ECO:0000313" key="22">
    <source>
        <dbReference type="EMBL" id="NGY06393.1"/>
    </source>
</evidence>
<protein>
    <recommendedName>
        <fullName evidence="15">Peroxisomal trans-2-enoyl-CoA reductase</fullName>
        <ecNumber evidence="14">1.3.1.38</ecNumber>
    </recommendedName>
</protein>
<comment type="catalytic activity">
    <reaction evidence="18">
        <text>(2E)-hexenoyl-CoA + NADPH + H(+) = hexanoyl-CoA + NADP(+)</text>
        <dbReference type="Rhea" id="RHEA:44956"/>
        <dbReference type="ChEBI" id="CHEBI:15378"/>
        <dbReference type="ChEBI" id="CHEBI:57783"/>
        <dbReference type="ChEBI" id="CHEBI:58349"/>
        <dbReference type="ChEBI" id="CHEBI:62077"/>
        <dbReference type="ChEBI" id="CHEBI:62620"/>
    </reaction>
    <physiologicalReaction direction="left-to-right" evidence="18">
        <dbReference type="Rhea" id="RHEA:44957"/>
    </physiologicalReaction>
</comment>
<keyword evidence="11" id="KW-0275">Fatty acid biosynthesis</keyword>
<evidence type="ECO:0000256" key="11">
    <source>
        <dbReference type="ARBA" id="ARBA00023160"/>
    </source>
</evidence>
<evidence type="ECO:0000313" key="23">
    <source>
        <dbReference type="Proteomes" id="UP000472676"/>
    </source>
</evidence>
<evidence type="ECO:0000256" key="13">
    <source>
        <dbReference type="ARBA" id="ARBA00038622"/>
    </source>
</evidence>
<evidence type="ECO:0000256" key="7">
    <source>
        <dbReference type="ARBA" id="ARBA00022857"/>
    </source>
</evidence>
<sequence length="294" mass="31032">MSHAYQAQLDANTPESVWSADTVYRSDLFAGKVALVSGGGSGIGRATALLFARLGATVVICGRTAEKLAAVVDFARGKGATMLAVPTNVREAEQVDALFQRIHAEYGRLDFTVNNAGGQYPQPAIDYAPKGWAAVINNNLNGSWYMMQRAARYWREHPVAGGGGSGSIVNVVVVTERGMPGVAHTVAARAGIIGASRTVAVEWAPLGIRVNCVAPGLTATEGLEVYPPEAVREFPLANPMKRPGTAMEIAEACIYLSASSGSFITGEVLTVDGGGKLWGELWTAGRPDYYKQST</sequence>
<name>A0A6M2BW74_9GAMM</name>
<evidence type="ECO:0000256" key="2">
    <source>
        <dbReference type="ARBA" id="ARBA00005189"/>
    </source>
</evidence>
<dbReference type="PANTHER" id="PTHR24317:SF7">
    <property type="entry name" value="PEROXISOMAL TRANS-2-ENOYL-COA REDUCTASE"/>
    <property type="match status" value="1"/>
</dbReference>
<dbReference type="Pfam" id="PF13561">
    <property type="entry name" value="adh_short_C2"/>
    <property type="match status" value="1"/>
</dbReference>
<comment type="subunit">
    <text evidence="13">Interacts with PEX5, probably required to target it into peroxisomes.</text>
</comment>
<reference evidence="22 23" key="1">
    <citation type="journal article" date="2014" name="Int. J. Syst. Evol. Microbiol.">
        <title>Solimonas terrae sp. nov., isolated from soil.</title>
        <authorList>
            <person name="Kim S.J."/>
            <person name="Moon J.Y."/>
            <person name="Weon H.Y."/>
            <person name="Ahn J.H."/>
            <person name="Chen W.M."/>
            <person name="Kwon S.W."/>
        </authorList>
    </citation>
    <scope>NUCLEOTIDE SEQUENCE [LARGE SCALE GENOMIC DNA]</scope>
    <source>
        <strain evidence="22 23">KIS83-12</strain>
    </source>
</reference>
<evidence type="ECO:0000256" key="9">
    <source>
        <dbReference type="ARBA" id="ARBA00023098"/>
    </source>
</evidence>
<dbReference type="InterPro" id="IPR052388">
    <property type="entry name" value="Peroxisomal_t2-enoyl-CoA_red"/>
</dbReference>
<comment type="catalytic activity">
    <reaction evidence="20">
        <text>(2E)-decenoyl-CoA + NADPH + H(+) = decanoyl-CoA + NADP(+)</text>
        <dbReference type="Rhea" id="RHEA:44960"/>
        <dbReference type="ChEBI" id="CHEBI:15378"/>
        <dbReference type="ChEBI" id="CHEBI:57783"/>
        <dbReference type="ChEBI" id="CHEBI:58349"/>
        <dbReference type="ChEBI" id="CHEBI:61406"/>
        <dbReference type="ChEBI" id="CHEBI:61430"/>
    </reaction>
    <physiologicalReaction direction="left-to-right" evidence="20">
        <dbReference type="Rhea" id="RHEA:44961"/>
    </physiologicalReaction>
</comment>
<accession>A0A6M2BW74</accession>
<evidence type="ECO:0000256" key="10">
    <source>
        <dbReference type="ARBA" id="ARBA00023140"/>
    </source>
</evidence>
<proteinExistence type="inferred from homology"/>
<comment type="subcellular location">
    <subcellularLocation>
        <location evidence="1">Peroxisome</location>
    </subcellularLocation>
</comment>
<evidence type="ECO:0000256" key="21">
    <source>
        <dbReference type="ARBA" id="ARBA00049559"/>
    </source>
</evidence>
<evidence type="ECO:0000256" key="20">
    <source>
        <dbReference type="ARBA" id="ARBA00049386"/>
    </source>
</evidence>
<evidence type="ECO:0000256" key="6">
    <source>
        <dbReference type="ARBA" id="ARBA00022832"/>
    </source>
</evidence>
<evidence type="ECO:0000256" key="3">
    <source>
        <dbReference type="ARBA" id="ARBA00006484"/>
    </source>
</evidence>
<dbReference type="PANTHER" id="PTHR24317">
    <property type="entry name" value="PEROXISOMAL TRANS-2-ENOYL-COA REDUCTASE"/>
    <property type="match status" value="1"/>
</dbReference>
<comment type="catalytic activity">
    <reaction evidence="16">
        <text>(2E)-dodecenoyl-CoA + NADPH + H(+) = dodecanoyl-CoA + NADP(+)</text>
        <dbReference type="Rhea" id="RHEA:44964"/>
        <dbReference type="ChEBI" id="CHEBI:15378"/>
        <dbReference type="ChEBI" id="CHEBI:57330"/>
        <dbReference type="ChEBI" id="CHEBI:57375"/>
        <dbReference type="ChEBI" id="CHEBI:57783"/>
        <dbReference type="ChEBI" id="CHEBI:58349"/>
    </reaction>
    <physiologicalReaction direction="left-to-right" evidence="16">
        <dbReference type="Rhea" id="RHEA:44965"/>
    </physiologicalReaction>
</comment>
<dbReference type="PRINTS" id="PR00081">
    <property type="entry name" value="GDHRDH"/>
</dbReference>
<evidence type="ECO:0000256" key="15">
    <source>
        <dbReference type="ARBA" id="ARBA00041063"/>
    </source>
</evidence>
<dbReference type="Proteomes" id="UP000472676">
    <property type="component" value="Unassembled WGS sequence"/>
</dbReference>
<evidence type="ECO:0000256" key="5">
    <source>
        <dbReference type="ARBA" id="ARBA00022553"/>
    </source>
</evidence>
<evidence type="ECO:0000256" key="16">
    <source>
        <dbReference type="ARBA" id="ARBA00047570"/>
    </source>
</evidence>
<keyword evidence="7" id="KW-0521">NADP</keyword>
<comment type="catalytic activity">
    <reaction evidence="17">
        <text>(2E)-tetradecenoyl-CoA + NADPH + H(+) = tetradecanoyl-CoA + NADP(+)</text>
        <dbReference type="Rhea" id="RHEA:44968"/>
        <dbReference type="ChEBI" id="CHEBI:15378"/>
        <dbReference type="ChEBI" id="CHEBI:57385"/>
        <dbReference type="ChEBI" id="CHEBI:57783"/>
        <dbReference type="ChEBI" id="CHEBI:58349"/>
        <dbReference type="ChEBI" id="CHEBI:61405"/>
    </reaction>
    <physiologicalReaction direction="left-to-right" evidence="17">
        <dbReference type="Rhea" id="RHEA:44969"/>
    </physiologicalReaction>
</comment>
<comment type="pathway">
    <text evidence="2">Lipid metabolism.</text>
</comment>
<dbReference type="RefSeq" id="WP_166259902.1">
    <property type="nucleotide sequence ID" value="NZ_JAAMOW010000009.1"/>
</dbReference>
<keyword evidence="5" id="KW-0597">Phosphoprotein</keyword>
<comment type="similarity">
    <text evidence="3">Belongs to the short-chain dehydrogenases/reductases (SDR) family.</text>
</comment>
<evidence type="ECO:0000256" key="14">
    <source>
        <dbReference type="ARBA" id="ARBA00038849"/>
    </source>
</evidence>
<dbReference type="InterPro" id="IPR002347">
    <property type="entry name" value="SDR_fam"/>
</dbReference>
<evidence type="ECO:0000256" key="4">
    <source>
        <dbReference type="ARBA" id="ARBA00022516"/>
    </source>
</evidence>
<keyword evidence="9" id="KW-0443">Lipid metabolism</keyword>
<dbReference type="Gene3D" id="3.40.50.720">
    <property type="entry name" value="NAD(P)-binding Rossmann-like Domain"/>
    <property type="match status" value="1"/>
</dbReference>
<evidence type="ECO:0000256" key="18">
    <source>
        <dbReference type="ARBA" id="ARBA00049108"/>
    </source>
</evidence>
<evidence type="ECO:0000256" key="17">
    <source>
        <dbReference type="ARBA" id="ARBA00048686"/>
    </source>
</evidence>
<evidence type="ECO:0000256" key="12">
    <source>
        <dbReference type="ARBA" id="ARBA00037124"/>
    </source>
</evidence>
<gene>
    <name evidence="22" type="ORF">G7Y85_16595</name>
</gene>
<organism evidence="22 23">
    <name type="scientific">Solimonas terrae</name>
    <dbReference type="NCBI Taxonomy" id="1396819"/>
    <lineage>
        <taxon>Bacteria</taxon>
        <taxon>Pseudomonadati</taxon>
        <taxon>Pseudomonadota</taxon>
        <taxon>Gammaproteobacteria</taxon>
        <taxon>Nevskiales</taxon>
        <taxon>Nevskiaceae</taxon>
        <taxon>Solimonas</taxon>
    </lineage>
</organism>
<dbReference type="GO" id="GO:0006633">
    <property type="term" value="P:fatty acid biosynthetic process"/>
    <property type="evidence" value="ECO:0007669"/>
    <property type="project" value="UniProtKB-KW"/>
</dbReference>
<dbReference type="GO" id="GO:0019166">
    <property type="term" value="F:trans-2-enoyl-CoA reductase (NADPH) activity"/>
    <property type="evidence" value="ECO:0007669"/>
    <property type="project" value="UniProtKB-EC"/>
</dbReference>
<evidence type="ECO:0000256" key="8">
    <source>
        <dbReference type="ARBA" id="ARBA00023002"/>
    </source>
</evidence>
<comment type="catalytic activity">
    <reaction evidence="21">
        <text>(2E)-octenoyl-CoA + NADPH + H(+) = octanoyl-CoA + NADP(+)</text>
        <dbReference type="Rhea" id="RHEA:44952"/>
        <dbReference type="ChEBI" id="CHEBI:15378"/>
        <dbReference type="ChEBI" id="CHEBI:57386"/>
        <dbReference type="ChEBI" id="CHEBI:57783"/>
        <dbReference type="ChEBI" id="CHEBI:58349"/>
        <dbReference type="ChEBI" id="CHEBI:62242"/>
    </reaction>
    <physiologicalReaction direction="left-to-right" evidence="21">
        <dbReference type="Rhea" id="RHEA:44953"/>
    </physiologicalReaction>
</comment>